<proteinExistence type="inferred from homology"/>
<dbReference type="GeneID" id="106665048"/>
<comment type="function">
    <text evidence="4">Ubiquitin-like protein involved in autophagic vesicle formation.</text>
</comment>
<dbReference type="InterPro" id="IPR007242">
    <property type="entry name" value="Atg12"/>
</dbReference>
<dbReference type="GO" id="GO:0000045">
    <property type="term" value="P:autophagosome assembly"/>
    <property type="evidence" value="ECO:0007669"/>
    <property type="project" value="InterPro"/>
</dbReference>
<dbReference type="GO" id="GO:0034727">
    <property type="term" value="P:piecemeal microautophagy of the nucleus"/>
    <property type="evidence" value="ECO:0007669"/>
    <property type="project" value="TreeGrafter"/>
</dbReference>
<dbReference type="OrthoDB" id="10003551at2759"/>
<name>A0A8I6RI38_CIMLE</name>
<dbReference type="FunFam" id="3.10.20.90:FF:000150">
    <property type="entry name" value="Ubiquitin-like protein ATG12"/>
    <property type="match status" value="1"/>
</dbReference>
<dbReference type="EnsemblMetazoa" id="XM_014391248.2">
    <property type="protein sequence ID" value="XP_014246734.1"/>
    <property type="gene ID" value="LOC106665048"/>
</dbReference>
<dbReference type="SUPFAM" id="SSF54236">
    <property type="entry name" value="Ubiquitin-like"/>
    <property type="match status" value="1"/>
</dbReference>
<reference evidence="6" key="1">
    <citation type="submission" date="2022-01" db="UniProtKB">
        <authorList>
            <consortium name="EnsemblMetazoa"/>
        </authorList>
    </citation>
    <scope>IDENTIFICATION</scope>
</reference>
<dbReference type="GO" id="GO:0034045">
    <property type="term" value="C:phagophore assembly site membrane"/>
    <property type="evidence" value="ECO:0007669"/>
    <property type="project" value="TreeGrafter"/>
</dbReference>
<dbReference type="GO" id="GO:0000421">
    <property type="term" value="C:autophagosome membrane"/>
    <property type="evidence" value="ECO:0007669"/>
    <property type="project" value="TreeGrafter"/>
</dbReference>
<accession>A0A8I6RI38</accession>
<dbReference type="GO" id="GO:0019776">
    <property type="term" value="F:Atg8-family ligase activity"/>
    <property type="evidence" value="ECO:0007669"/>
    <property type="project" value="TreeGrafter"/>
</dbReference>
<keyword evidence="1 4" id="KW-1017">Isopeptide bond</keyword>
<dbReference type="GO" id="GO:0061723">
    <property type="term" value="P:glycophagy"/>
    <property type="evidence" value="ECO:0007669"/>
    <property type="project" value="TreeGrafter"/>
</dbReference>
<dbReference type="GO" id="GO:0034274">
    <property type="term" value="C:Atg12-Atg5-Atg16 complex"/>
    <property type="evidence" value="ECO:0007669"/>
    <property type="project" value="TreeGrafter"/>
</dbReference>
<dbReference type="InterPro" id="IPR029071">
    <property type="entry name" value="Ubiquitin-like_domsf"/>
</dbReference>
<evidence type="ECO:0000313" key="6">
    <source>
        <dbReference type="EnsemblMetazoa" id="XP_014246734.1"/>
    </source>
</evidence>
<dbReference type="CDD" id="cd01612">
    <property type="entry name" value="Ubl_ATG12"/>
    <property type="match status" value="1"/>
</dbReference>
<dbReference type="CTD" id="9140"/>
<evidence type="ECO:0000313" key="7">
    <source>
        <dbReference type="Proteomes" id="UP000494040"/>
    </source>
</evidence>
<evidence type="ECO:0000256" key="5">
    <source>
        <dbReference type="SAM" id="MobiDB-lite"/>
    </source>
</evidence>
<keyword evidence="3 4" id="KW-0072">Autophagy</keyword>
<dbReference type="Pfam" id="PF04110">
    <property type="entry name" value="APG12"/>
    <property type="match status" value="1"/>
</dbReference>
<organism evidence="6 7">
    <name type="scientific">Cimex lectularius</name>
    <name type="common">Bed bug</name>
    <name type="synonym">Acanthia lectularia</name>
    <dbReference type="NCBI Taxonomy" id="79782"/>
    <lineage>
        <taxon>Eukaryota</taxon>
        <taxon>Metazoa</taxon>
        <taxon>Ecdysozoa</taxon>
        <taxon>Arthropoda</taxon>
        <taxon>Hexapoda</taxon>
        <taxon>Insecta</taxon>
        <taxon>Pterygota</taxon>
        <taxon>Neoptera</taxon>
        <taxon>Paraneoptera</taxon>
        <taxon>Hemiptera</taxon>
        <taxon>Heteroptera</taxon>
        <taxon>Panheteroptera</taxon>
        <taxon>Cimicomorpha</taxon>
        <taxon>Cimicidae</taxon>
        <taxon>Cimex</taxon>
    </lineage>
</organism>
<dbReference type="Gene3D" id="3.10.20.90">
    <property type="entry name" value="Phosphatidylinositol 3-kinase Catalytic Subunit, Chain A, domain 1"/>
    <property type="match status" value="1"/>
</dbReference>
<dbReference type="AlphaFoldDB" id="A0A8I6RI38"/>
<dbReference type="PANTHER" id="PTHR13385">
    <property type="entry name" value="AUTOPHAGY PROTEIN 12"/>
    <property type="match status" value="1"/>
</dbReference>
<dbReference type="PANTHER" id="PTHR13385:SF0">
    <property type="entry name" value="UBIQUITIN-LIKE PROTEIN ATG12"/>
    <property type="match status" value="1"/>
</dbReference>
<keyword evidence="2 4" id="KW-0833">Ubl conjugation pathway</keyword>
<evidence type="ECO:0000256" key="2">
    <source>
        <dbReference type="ARBA" id="ARBA00022786"/>
    </source>
</evidence>
<keyword evidence="7" id="KW-1185">Reference proteome</keyword>
<dbReference type="GO" id="GO:0000422">
    <property type="term" value="P:autophagy of mitochondrion"/>
    <property type="evidence" value="ECO:0007669"/>
    <property type="project" value="TreeGrafter"/>
</dbReference>
<dbReference type="OMA" id="CMIDILL"/>
<comment type="similarity">
    <text evidence="4">Belongs to the ATG12 family.</text>
</comment>
<evidence type="ECO:0000256" key="1">
    <source>
        <dbReference type="ARBA" id="ARBA00022499"/>
    </source>
</evidence>
<sequence length="116" mass="12921">MSEDPSIGAQAPETPEGEPDNISHDDKKSEKITILLMATGSAPIMKTRKWAIEPNRTVSSINSFVKKYIKLEPNESLYLYVNHFAPAPDQTMKNLFDCFGTDGKLVLNYSISQAWG</sequence>
<protein>
    <recommendedName>
        <fullName evidence="4">Ubiquitin-like protein ATG12</fullName>
    </recommendedName>
</protein>
<dbReference type="GO" id="GO:0097352">
    <property type="term" value="P:autophagosome maturation"/>
    <property type="evidence" value="ECO:0007669"/>
    <property type="project" value="TreeGrafter"/>
</dbReference>
<dbReference type="KEGG" id="clec:106665048"/>
<evidence type="ECO:0000256" key="3">
    <source>
        <dbReference type="ARBA" id="ARBA00023006"/>
    </source>
</evidence>
<evidence type="ECO:0000256" key="4">
    <source>
        <dbReference type="RuleBase" id="RU361201"/>
    </source>
</evidence>
<feature type="region of interest" description="Disordered" evidence="5">
    <location>
        <begin position="1"/>
        <end position="28"/>
    </location>
</feature>
<dbReference type="Proteomes" id="UP000494040">
    <property type="component" value="Unassembled WGS sequence"/>
</dbReference>
<dbReference type="RefSeq" id="XP_014246734.1">
    <property type="nucleotide sequence ID" value="XM_014391248.2"/>
</dbReference>
<comment type="subunit">
    <text evidence="4">Forms a conjugate with ATG5.</text>
</comment>